<proteinExistence type="predicted"/>
<reference evidence="2" key="1">
    <citation type="journal article" date="2019" name="Int. J. Syst. Evol. Microbiol.">
        <title>The Global Catalogue of Microorganisms (GCM) 10K type strain sequencing project: providing services to taxonomists for standard genome sequencing and annotation.</title>
        <authorList>
            <consortium name="The Broad Institute Genomics Platform"/>
            <consortium name="The Broad Institute Genome Sequencing Center for Infectious Disease"/>
            <person name="Wu L."/>
            <person name="Ma J."/>
        </authorList>
    </citation>
    <scope>NUCLEOTIDE SEQUENCE [LARGE SCALE GENOMIC DNA]</scope>
    <source>
        <strain evidence="2">JCM 16601</strain>
    </source>
</reference>
<keyword evidence="2" id="KW-1185">Reference proteome</keyword>
<organism evidence="1 2">
    <name type="scientific">Mucilaginibacter dorajii</name>
    <dbReference type="NCBI Taxonomy" id="692994"/>
    <lineage>
        <taxon>Bacteria</taxon>
        <taxon>Pseudomonadati</taxon>
        <taxon>Bacteroidota</taxon>
        <taxon>Sphingobacteriia</taxon>
        <taxon>Sphingobacteriales</taxon>
        <taxon>Sphingobacteriaceae</taxon>
        <taxon>Mucilaginibacter</taxon>
    </lineage>
</organism>
<name>A0ABP7QZ12_9SPHI</name>
<accession>A0ABP7QZ12</accession>
<dbReference type="Proteomes" id="UP001500742">
    <property type="component" value="Unassembled WGS sequence"/>
</dbReference>
<evidence type="ECO:0000313" key="2">
    <source>
        <dbReference type="Proteomes" id="UP001500742"/>
    </source>
</evidence>
<comment type="caution">
    <text evidence="1">The sequence shown here is derived from an EMBL/GenBank/DDBJ whole genome shotgun (WGS) entry which is preliminary data.</text>
</comment>
<dbReference type="EMBL" id="BAAAZC010000031">
    <property type="protein sequence ID" value="GAA3989866.1"/>
    <property type="molecule type" value="Genomic_DNA"/>
</dbReference>
<evidence type="ECO:0000313" key="1">
    <source>
        <dbReference type="EMBL" id="GAA3989866.1"/>
    </source>
</evidence>
<sequence length="72" mass="8363">MSEGGRLYNDQADINNNEQEIPTRILTGQVQHGPTFIFNVRPRFNDLYTIIFSRQFNFNNGIIGTRKTGYPR</sequence>
<evidence type="ECO:0008006" key="3">
    <source>
        <dbReference type="Google" id="ProtNLM"/>
    </source>
</evidence>
<protein>
    <recommendedName>
        <fullName evidence="3">TonB-dependent receptor</fullName>
    </recommendedName>
</protein>
<gene>
    <name evidence="1" type="ORF">GCM10022210_49060</name>
</gene>